<accession>A0A4P9WK85</accession>
<sequence length="209" mass="22372">MVRFSPENAPEKMPAPSSEDLGTASSPNLPNPPTQPTPDSDTTQSISAPSVALLPRRSSAPALSQPEPNLVSPLKLERMPTFEEYLSALAPGAPDPMALDSVMDALLQQDLIGGAADGSGGLSELVAQMWRDEDPAIKEAYLRREEARRRVGEEEVVEGHGNPLPATLVHPISADERWDLTPTDVVVSNAQPSARSHTPENGNSDERKV</sequence>
<keyword evidence="3" id="KW-1185">Reference proteome</keyword>
<protein>
    <submittedName>
        <fullName evidence="2">Uncharacterized protein</fullName>
    </submittedName>
</protein>
<evidence type="ECO:0000313" key="2">
    <source>
        <dbReference type="EMBL" id="RKO93389.1"/>
    </source>
</evidence>
<organism evidence="2 3">
    <name type="scientific">Blyttiomyces helicus</name>
    <dbReference type="NCBI Taxonomy" id="388810"/>
    <lineage>
        <taxon>Eukaryota</taxon>
        <taxon>Fungi</taxon>
        <taxon>Fungi incertae sedis</taxon>
        <taxon>Chytridiomycota</taxon>
        <taxon>Chytridiomycota incertae sedis</taxon>
        <taxon>Chytridiomycetes</taxon>
        <taxon>Chytridiomycetes incertae sedis</taxon>
        <taxon>Blyttiomyces</taxon>
    </lineage>
</organism>
<evidence type="ECO:0000313" key="3">
    <source>
        <dbReference type="Proteomes" id="UP000269721"/>
    </source>
</evidence>
<dbReference type="Proteomes" id="UP000269721">
    <property type="component" value="Unassembled WGS sequence"/>
</dbReference>
<gene>
    <name evidence="2" type="ORF">BDK51DRAFT_29337</name>
</gene>
<reference evidence="3" key="1">
    <citation type="journal article" date="2018" name="Nat. Microbiol.">
        <title>Leveraging single-cell genomics to expand the fungal tree of life.</title>
        <authorList>
            <person name="Ahrendt S.R."/>
            <person name="Quandt C.A."/>
            <person name="Ciobanu D."/>
            <person name="Clum A."/>
            <person name="Salamov A."/>
            <person name="Andreopoulos B."/>
            <person name="Cheng J.F."/>
            <person name="Woyke T."/>
            <person name="Pelin A."/>
            <person name="Henrissat B."/>
            <person name="Reynolds N.K."/>
            <person name="Benny G.L."/>
            <person name="Smith M.E."/>
            <person name="James T.Y."/>
            <person name="Grigoriev I.V."/>
        </authorList>
    </citation>
    <scope>NUCLEOTIDE SEQUENCE [LARGE SCALE GENOMIC DNA]</scope>
</reference>
<proteinExistence type="predicted"/>
<dbReference type="AlphaFoldDB" id="A0A4P9WK85"/>
<feature type="region of interest" description="Disordered" evidence="1">
    <location>
        <begin position="180"/>
        <end position="209"/>
    </location>
</feature>
<feature type="compositionally biased region" description="Polar residues" evidence="1">
    <location>
        <begin position="186"/>
        <end position="202"/>
    </location>
</feature>
<name>A0A4P9WK85_9FUNG</name>
<evidence type="ECO:0000256" key="1">
    <source>
        <dbReference type="SAM" id="MobiDB-lite"/>
    </source>
</evidence>
<feature type="region of interest" description="Disordered" evidence="1">
    <location>
        <begin position="1"/>
        <end position="74"/>
    </location>
</feature>
<dbReference type="EMBL" id="KZ994261">
    <property type="protein sequence ID" value="RKO93389.1"/>
    <property type="molecule type" value="Genomic_DNA"/>
</dbReference>